<dbReference type="CAZy" id="GH23">
    <property type="family name" value="Glycoside Hydrolase Family 23"/>
</dbReference>
<dbReference type="OrthoDB" id="9801695at2"/>
<dbReference type="GO" id="GO:0000270">
    <property type="term" value="P:peptidoglycan metabolic process"/>
    <property type="evidence" value="ECO:0007669"/>
    <property type="project" value="InterPro"/>
</dbReference>
<feature type="transmembrane region" description="Helical" evidence="2">
    <location>
        <begin position="6"/>
        <end position="24"/>
    </location>
</feature>
<dbReference type="STRING" id="471821.TGRD_480"/>
<reference evidence="5" key="1">
    <citation type="journal article" date="2008" name="Proc. Natl. Acad. Sci. U.S.A.">
        <title>Complete genome of the uncultured termite group 1 bacteria in a single host protist cell.</title>
        <authorList>
            <person name="Hongoh Y."/>
            <person name="Sharma V.K."/>
            <person name="Prakash T."/>
            <person name="Noda S."/>
            <person name="Taylor T.D."/>
            <person name="Kudo T."/>
            <person name="Sakaki Y."/>
            <person name="Toyoda A."/>
            <person name="Hattori M."/>
            <person name="Ohkuma M."/>
        </authorList>
    </citation>
    <scope>NUCLEOTIDE SEQUENCE [LARGE SCALE GENOMIC DNA]</scope>
    <source>
        <strain evidence="5">Rs-D17 genomovar Ri2008</strain>
    </source>
</reference>
<dbReference type="EMBL" id="AP009510">
    <property type="protein sequence ID" value="BAG13963.1"/>
    <property type="molecule type" value="Genomic_DNA"/>
</dbReference>
<accession>B1H0D1</accession>
<dbReference type="InterPro" id="IPR000189">
    <property type="entry name" value="Transglyc_AS"/>
</dbReference>
<evidence type="ECO:0000313" key="4">
    <source>
        <dbReference type="EMBL" id="BAG13963.1"/>
    </source>
</evidence>
<proteinExistence type="inferred from homology"/>
<keyword evidence="2" id="KW-1133">Transmembrane helix</keyword>
<keyword evidence="5" id="KW-1185">Reference proteome</keyword>
<organism evidence="4 5">
    <name type="scientific">Endomicrobium trichonymphae</name>
    <dbReference type="NCBI Taxonomy" id="1408204"/>
    <lineage>
        <taxon>Bacteria</taxon>
        <taxon>Pseudomonadati</taxon>
        <taxon>Elusimicrobiota</taxon>
        <taxon>Endomicrobiia</taxon>
        <taxon>Endomicrobiales</taxon>
        <taxon>Endomicrobiaceae</taxon>
        <taxon>Candidatus Endomicrobiellum</taxon>
    </lineage>
</organism>
<dbReference type="Gene3D" id="1.10.530.10">
    <property type="match status" value="1"/>
</dbReference>
<dbReference type="InterPro" id="IPR023346">
    <property type="entry name" value="Lysozyme-like_dom_sf"/>
</dbReference>
<dbReference type="AlphaFoldDB" id="B1H0D1"/>
<dbReference type="KEGG" id="rsd:TGRD_475"/>
<evidence type="ECO:0000256" key="2">
    <source>
        <dbReference type="SAM" id="Phobius"/>
    </source>
</evidence>
<feature type="domain" description="Transglycosylase SLT" evidence="3">
    <location>
        <begin position="39"/>
        <end position="154"/>
    </location>
</feature>
<dbReference type="CDD" id="cd16896">
    <property type="entry name" value="LT_Slt70-like"/>
    <property type="match status" value="1"/>
</dbReference>
<accession>A0A1C9ZS68</accession>
<dbReference type="HOGENOM" id="CLU_065765_7_0_0"/>
<dbReference type="KEGG" id="eti:RSTT_377"/>
<dbReference type="InterPro" id="IPR008258">
    <property type="entry name" value="Transglycosylase_SLT_dom_1"/>
</dbReference>
<evidence type="ECO:0000256" key="1">
    <source>
        <dbReference type="ARBA" id="ARBA00007734"/>
    </source>
</evidence>
<sequence>MKRIIGYIILVLIIFIIFNIGKKVEKKVGSFNKNPYEIYISKYSKRFAVDSLLIKAVMKKESNLNPRAVSSTGAVGLMQIMPKTAREIANQLNIMNYSGKNLKEAEINIMFGTYYLKKLLNSYNNNLILALAAYNAGIGNVENWYSKDPEIEEKIYKIPFKETRAYVRSIISIYKIYHGAEKLKTFLRI</sequence>
<protein>
    <submittedName>
        <fullName evidence="4">Lytic transglycosylase</fullName>
    </submittedName>
</protein>
<dbReference type="PROSITE" id="PS00922">
    <property type="entry name" value="TRANSGLYCOSYLASE"/>
    <property type="match status" value="1"/>
</dbReference>
<name>B1H0D1_ENDTX</name>
<dbReference type="GO" id="GO:0016020">
    <property type="term" value="C:membrane"/>
    <property type="evidence" value="ECO:0007669"/>
    <property type="project" value="InterPro"/>
</dbReference>
<dbReference type="Proteomes" id="UP000001691">
    <property type="component" value="Chromosome"/>
</dbReference>
<evidence type="ECO:0000259" key="3">
    <source>
        <dbReference type="Pfam" id="PF01464"/>
    </source>
</evidence>
<gene>
    <name evidence="4" type="ordered locus">TGRD_475</name>
</gene>
<comment type="similarity">
    <text evidence="1">Belongs to the transglycosylase Slt family.</text>
</comment>
<dbReference type="RefSeq" id="WP_015423489.1">
    <property type="nucleotide sequence ID" value="NC_020419.1"/>
</dbReference>
<dbReference type="PANTHER" id="PTHR37423">
    <property type="entry name" value="SOLUBLE LYTIC MUREIN TRANSGLYCOSYLASE-RELATED"/>
    <property type="match status" value="1"/>
</dbReference>
<dbReference type="GO" id="GO:0008933">
    <property type="term" value="F:peptidoglycan lytic transglycosylase activity"/>
    <property type="evidence" value="ECO:0007669"/>
    <property type="project" value="InterPro"/>
</dbReference>
<dbReference type="SUPFAM" id="SSF53955">
    <property type="entry name" value="Lysozyme-like"/>
    <property type="match status" value="1"/>
</dbReference>
<keyword evidence="2" id="KW-0812">Transmembrane</keyword>
<evidence type="ECO:0000313" key="5">
    <source>
        <dbReference type="Proteomes" id="UP000001691"/>
    </source>
</evidence>
<dbReference type="Pfam" id="PF01464">
    <property type="entry name" value="SLT"/>
    <property type="match status" value="1"/>
</dbReference>
<keyword evidence="2" id="KW-0472">Membrane</keyword>
<dbReference type="PANTHER" id="PTHR37423:SF2">
    <property type="entry name" value="MEMBRANE-BOUND LYTIC MUREIN TRANSGLYCOSYLASE C"/>
    <property type="match status" value="1"/>
</dbReference>